<keyword evidence="6" id="KW-1185">Reference proteome</keyword>
<dbReference type="PRINTS" id="PR00598">
    <property type="entry name" value="HTHMARR"/>
</dbReference>
<dbReference type="GO" id="GO:0003700">
    <property type="term" value="F:DNA-binding transcription factor activity"/>
    <property type="evidence" value="ECO:0007669"/>
    <property type="project" value="InterPro"/>
</dbReference>
<dbReference type="InterPro" id="IPR036388">
    <property type="entry name" value="WH-like_DNA-bd_sf"/>
</dbReference>
<dbReference type="Proteomes" id="UP000028680">
    <property type="component" value="Chromosome"/>
</dbReference>
<dbReference type="GeneID" id="93368888"/>
<evidence type="ECO:0000313" key="5">
    <source>
        <dbReference type="EMBL" id="AII88432.1"/>
    </source>
</evidence>
<dbReference type="PANTHER" id="PTHR42756:SF1">
    <property type="entry name" value="TRANSCRIPTIONAL REPRESSOR OF EMRAB OPERON"/>
    <property type="match status" value="1"/>
</dbReference>
<sequence length="145" mass="17111">MPKFLDSLPMILSRSLDRVMPSYRRLFQANDLTDQQWRVLRALWEKQHLTSAQISQITLLPPPSLVGILDRLEKKNLIGRLRSTEDRRHVHIIPTQKGRALMEHMMPMVDRIHDDFMQRVTAAEWAEFNRILEKLSESTEKRNLA</sequence>
<dbReference type="RefSeq" id="WP_081870992.1">
    <property type="nucleotide sequence ID" value="NZ_CP003984.1"/>
</dbReference>
<dbReference type="Pfam" id="PF01047">
    <property type="entry name" value="MarR"/>
    <property type="match status" value="1"/>
</dbReference>
<gene>
    <name evidence="5" type="primary">hpaR2</name>
    <name evidence="5" type="ORF">RCA23_c29320</name>
</gene>
<dbReference type="InterPro" id="IPR000835">
    <property type="entry name" value="HTH_MarR-typ"/>
</dbReference>
<keyword evidence="3" id="KW-0804">Transcription</keyword>
<evidence type="ECO:0000313" key="6">
    <source>
        <dbReference type="Proteomes" id="UP000028680"/>
    </source>
</evidence>
<dbReference type="Gene3D" id="1.10.10.10">
    <property type="entry name" value="Winged helix-like DNA-binding domain superfamily/Winged helix DNA-binding domain"/>
    <property type="match status" value="1"/>
</dbReference>
<feature type="domain" description="HTH marR-type" evidence="4">
    <location>
        <begin position="5"/>
        <end position="137"/>
    </location>
</feature>
<dbReference type="SMART" id="SM00347">
    <property type="entry name" value="HTH_MARR"/>
    <property type="match status" value="1"/>
</dbReference>
<accession>A0AAN0VJM1</accession>
<name>A0AAN0VJM1_9RHOB</name>
<evidence type="ECO:0000259" key="4">
    <source>
        <dbReference type="PROSITE" id="PS50995"/>
    </source>
</evidence>
<dbReference type="GO" id="GO:0003677">
    <property type="term" value="F:DNA binding"/>
    <property type="evidence" value="ECO:0007669"/>
    <property type="project" value="UniProtKB-KW"/>
</dbReference>
<protein>
    <submittedName>
        <fullName evidence="5">Homoprotocatechuate degradation operon regulator HpaR</fullName>
    </submittedName>
</protein>
<dbReference type="EMBL" id="CP003984">
    <property type="protein sequence ID" value="AII88432.1"/>
    <property type="molecule type" value="Genomic_DNA"/>
</dbReference>
<dbReference type="PANTHER" id="PTHR42756">
    <property type="entry name" value="TRANSCRIPTIONAL REGULATOR, MARR"/>
    <property type="match status" value="1"/>
</dbReference>
<dbReference type="InterPro" id="IPR036390">
    <property type="entry name" value="WH_DNA-bd_sf"/>
</dbReference>
<reference evidence="5 6" key="1">
    <citation type="journal article" date="2014" name="ISME J.">
        <title>Adaptation of an abundant Roseobacter RCA organism to pelagic systems revealed by genomic and transcriptomic analyses.</title>
        <authorList>
            <person name="Voget S."/>
            <person name="Wemheuer B."/>
            <person name="Brinkhoff T."/>
            <person name="Vollmers J."/>
            <person name="Dietrich S."/>
            <person name="Giebel H.A."/>
            <person name="Beardsley C."/>
            <person name="Sardemann C."/>
            <person name="Bakenhus I."/>
            <person name="Billerbeck S."/>
            <person name="Daniel R."/>
            <person name="Simon M."/>
        </authorList>
    </citation>
    <scope>NUCLEOTIDE SEQUENCE [LARGE SCALE GENOMIC DNA]</scope>
    <source>
        <strain evidence="5 6">RCA23</strain>
    </source>
</reference>
<dbReference type="KEGG" id="ptp:RCA23_c29320"/>
<proteinExistence type="predicted"/>
<evidence type="ECO:0000256" key="3">
    <source>
        <dbReference type="ARBA" id="ARBA00023163"/>
    </source>
</evidence>
<evidence type="ECO:0000256" key="2">
    <source>
        <dbReference type="ARBA" id="ARBA00023125"/>
    </source>
</evidence>
<keyword evidence="1" id="KW-0805">Transcription regulation</keyword>
<keyword evidence="2" id="KW-0238">DNA-binding</keyword>
<dbReference type="SUPFAM" id="SSF46785">
    <property type="entry name" value="Winged helix' DNA-binding domain"/>
    <property type="match status" value="1"/>
</dbReference>
<dbReference type="PROSITE" id="PS50995">
    <property type="entry name" value="HTH_MARR_2"/>
    <property type="match status" value="1"/>
</dbReference>
<dbReference type="AlphaFoldDB" id="A0AAN0VJM1"/>
<evidence type="ECO:0000256" key="1">
    <source>
        <dbReference type="ARBA" id="ARBA00023015"/>
    </source>
</evidence>
<organism evidence="5 6">
    <name type="scientific">Planktomarina temperata RCA23</name>
    <dbReference type="NCBI Taxonomy" id="666509"/>
    <lineage>
        <taxon>Bacteria</taxon>
        <taxon>Pseudomonadati</taxon>
        <taxon>Pseudomonadota</taxon>
        <taxon>Alphaproteobacteria</taxon>
        <taxon>Rhodobacterales</taxon>
        <taxon>Paracoccaceae</taxon>
        <taxon>Planktomarina</taxon>
    </lineage>
</organism>